<dbReference type="EMBL" id="BDEQ01000001">
    <property type="protein sequence ID" value="GAT94221.1"/>
    <property type="molecule type" value="Genomic_DNA"/>
</dbReference>
<organism evidence="3 4">
    <name type="scientific">Entamoeba histolytica</name>
    <dbReference type="NCBI Taxonomy" id="5759"/>
    <lineage>
        <taxon>Eukaryota</taxon>
        <taxon>Amoebozoa</taxon>
        <taxon>Evosea</taxon>
        <taxon>Archamoebae</taxon>
        <taxon>Mastigamoebida</taxon>
        <taxon>Entamoebidae</taxon>
        <taxon>Entamoeba</taxon>
    </lineage>
</organism>
<evidence type="ECO:0000259" key="2">
    <source>
        <dbReference type="Pfam" id="PF07534"/>
    </source>
</evidence>
<dbReference type="VEuPathDB" id="AmoebaDB:KM1_086190"/>
<dbReference type="VEuPathDB" id="AmoebaDB:EHI7A_046830"/>
<dbReference type="Pfam" id="PF07534">
    <property type="entry name" value="TLD"/>
    <property type="match status" value="1"/>
</dbReference>
<keyword evidence="1" id="KW-0175">Coiled coil</keyword>
<dbReference type="AlphaFoldDB" id="A0A5K1URC9"/>
<comment type="caution">
    <text evidence="3">The sequence shown here is derived from an EMBL/GenBank/DDBJ whole genome shotgun (WGS) entry which is preliminary data.</text>
</comment>
<gene>
    <name evidence="3" type="ORF">CL6EHI_137740</name>
</gene>
<proteinExistence type="predicted"/>
<evidence type="ECO:0000313" key="3">
    <source>
        <dbReference type="EMBL" id="GAT94221.1"/>
    </source>
</evidence>
<protein>
    <recommendedName>
        <fullName evidence="2">TLDc domain-containing protein</fullName>
    </recommendedName>
</protein>
<reference evidence="3 4" key="1">
    <citation type="submission" date="2016-05" db="EMBL/GenBank/DDBJ databases">
        <title>First whole genome sequencing of Entamoeba histolytica HM1:IMSS-clone-6.</title>
        <authorList>
            <person name="Mukherjee Avik.K."/>
            <person name="Izumyama S."/>
            <person name="Nakada-Tsukui K."/>
            <person name="Nozaki T."/>
        </authorList>
    </citation>
    <scope>NUCLEOTIDE SEQUENCE [LARGE SCALE GENOMIC DNA]</scope>
    <source>
        <strain evidence="3 4">HM1:IMSS clone 6</strain>
    </source>
</reference>
<accession>A0A5K1URC9</accession>
<dbReference type="VEuPathDB" id="AmoebaDB:EHI5A_073550"/>
<name>A0A5K1URC9_ENTHI</name>
<evidence type="ECO:0000256" key="1">
    <source>
        <dbReference type="SAM" id="Coils"/>
    </source>
</evidence>
<dbReference type="OMA" id="SPKHSYG"/>
<dbReference type="Proteomes" id="UP000078387">
    <property type="component" value="Unassembled WGS sequence"/>
</dbReference>
<dbReference type="VEuPathDB" id="AmoebaDB:EHI_137740"/>
<dbReference type="VEuPathDB" id="AmoebaDB:EHI8A_046110"/>
<evidence type="ECO:0000313" key="4">
    <source>
        <dbReference type="Proteomes" id="UP000078387"/>
    </source>
</evidence>
<dbReference type="InterPro" id="IPR006571">
    <property type="entry name" value="TLDc_dom"/>
</dbReference>
<sequence length="332" mass="38686">MGDTSFDKLNQLLNEKKKERIWLEKELQNLKLVNESITYETILNEDKNLKTSLDKIQEIEKKVNQLSFQRLILPSEIKNNYLPLFDSIQHIQKPFLITQPLIRTSTPSESEVSESSELCIKPINGYIPPSQRISIHFGKIEKEQKEFTTQVIEFDKSPELDRNFDILKEKMKHKHYRCFYNSSLDGLYSAKINSSLRNVKNAMFMITSTDGFVFGVFSSSFQSSKHSYGSHDSDGFVFTLLNPLHLEPVISFNSSDNMITLPLLKRKDEIFSIPDFLWITKQKCWIEVDDFCAVYSLPPFCDNQSFSNIFTPLNDNNEFFLDSIYGLEWFDD</sequence>
<feature type="coiled-coil region" evidence="1">
    <location>
        <begin position="6"/>
        <end position="33"/>
    </location>
</feature>
<feature type="domain" description="TLDc" evidence="2">
    <location>
        <begin position="166"/>
        <end position="243"/>
    </location>
</feature>